<comment type="caution">
    <text evidence="2">The sequence shown here is derived from an EMBL/GenBank/DDBJ whole genome shotgun (WGS) entry which is preliminary data.</text>
</comment>
<dbReference type="Pfam" id="PF00480">
    <property type="entry name" value="ROK"/>
    <property type="match status" value="1"/>
</dbReference>
<sequence length="389" mass="40255">MPAGAKVRSDAAVALPRDAFAMGARRREKTLPGHARAHNRTLVLQTLLDEGPCSRADIARATMLTRVTVSELVAELLGEGLVVELGTRDAARPGKPATLLDLAHEGFDVVALDLSEPQRFRGAVVRLDGTVVERLERAIGDATGDAALAHAIELGRALVARSARTVLGVGVGTPGIVDAEGVVHQAPNLGWHELPLRDRLADELALPVHVANDANIALLAELTSSGAETLLVVRIGLGVGAGIAVAGVPVRGDRSAAGEIGHVTIGTDGGPRCGCGREGCLEAWLAAPRLRAAIEQAGPGERERVLEEAGRRLGIAVAPIVGAIDVRRIVMSGPEELLAGTLLEATAATLRERTLDEGDGLLVDMTSHGDDVVVRGAALLVRAGELGVS</sequence>
<comment type="similarity">
    <text evidence="1">Belongs to the ROK (NagC/XylR) family.</text>
</comment>
<dbReference type="EMBL" id="BJUU01000005">
    <property type="protein sequence ID" value="GEK79919.1"/>
    <property type="molecule type" value="Genomic_DNA"/>
</dbReference>
<dbReference type="Gene3D" id="3.30.420.40">
    <property type="match status" value="2"/>
</dbReference>
<dbReference type="AlphaFoldDB" id="A0AA87URV7"/>
<dbReference type="InterPro" id="IPR036388">
    <property type="entry name" value="WH-like_DNA-bd_sf"/>
</dbReference>
<organism evidence="2 3">
    <name type="scientific">Agrococcus baldri</name>
    <dbReference type="NCBI Taxonomy" id="153730"/>
    <lineage>
        <taxon>Bacteria</taxon>
        <taxon>Bacillati</taxon>
        <taxon>Actinomycetota</taxon>
        <taxon>Actinomycetes</taxon>
        <taxon>Micrococcales</taxon>
        <taxon>Microbacteriaceae</taxon>
        <taxon>Agrococcus</taxon>
    </lineage>
</organism>
<protein>
    <submittedName>
        <fullName evidence="2">ROK family protein</fullName>
    </submittedName>
</protein>
<evidence type="ECO:0000313" key="2">
    <source>
        <dbReference type="EMBL" id="GEK79919.1"/>
    </source>
</evidence>
<dbReference type="PANTHER" id="PTHR18964">
    <property type="entry name" value="ROK (REPRESSOR, ORF, KINASE) FAMILY"/>
    <property type="match status" value="1"/>
</dbReference>
<name>A0AA87URV7_9MICO</name>
<dbReference type="SUPFAM" id="SSF46785">
    <property type="entry name" value="Winged helix' DNA-binding domain"/>
    <property type="match status" value="1"/>
</dbReference>
<evidence type="ECO:0000313" key="3">
    <source>
        <dbReference type="Proteomes" id="UP000321749"/>
    </source>
</evidence>
<accession>A0AA87URV7</accession>
<reference evidence="2 3" key="1">
    <citation type="submission" date="2019-07" db="EMBL/GenBank/DDBJ databases">
        <title>Whole genome shotgun sequence of Agrococcus baldri NBRC 103055.</title>
        <authorList>
            <person name="Hosoyama A."/>
            <person name="Uohara A."/>
            <person name="Ohji S."/>
            <person name="Ichikawa N."/>
        </authorList>
    </citation>
    <scope>NUCLEOTIDE SEQUENCE [LARGE SCALE GENOMIC DNA]</scope>
    <source>
        <strain evidence="2 3">NBRC 103055</strain>
    </source>
</reference>
<dbReference type="Proteomes" id="UP000321749">
    <property type="component" value="Unassembled WGS sequence"/>
</dbReference>
<keyword evidence="3" id="KW-1185">Reference proteome</keyword>
<dbReference type="PANTHER" id="PTHR18964:SF149">
    <property type="entry name" value="BIFUNCTIONAL UDP-N-ACETYLGLUCOSAMINE 2-EPIMERASE_N-ACETYLMANNOSAMINE KINASE"/>
    <property type="match status" value="1"/>
</dbReference>
<gene>
    <name evidence="2" type="ORF">ABA31_12700</name>
</gene>
<dbReference type="InterPro" id="IPR036390">
    <property type="entry name" value="WH_DNA-bd_sf"/>
</dbReference>
<dbReference type="Gene3D" id="1.10.10.10">
    <property type="entry name" value="Winged helix-like DNA-binding domain superfamily/Winged helix DNA-binding domain"/>
    <property type="match status" value="1"/>
</dbReference>
<dbReference type="SUPFAM" id="SSF53067">
    <property type="entry name" value="Actin-like ATPase domain"/>
    <property type="match status" value="1"/>
</dbReference>
<evidence type="ECO:0000256" key="1">
    <source>
        <dbReference type="ARBA" id="ARBA00006479"/>
    </source>
</evidence>
<proteinExistence type="inferred from homology"/>
<dbReference type="InterPro" id="IPR000600">
    <property type="entry name" value="ROK"/>
</dbReference>
<dbReference type="InterPro" id="IPR049874">
    <property type="entry name" value="ROK_cs"/>
</dbReference>
<dbReference type="PROSITE" id="PS01125">
    <property type="entry name" value="ROK"/>
    <property type="match status" value="1"/>
</dbReference>
<dbReference type="InterPro" id="IPR043129">
    <property type="entry name" value="ATPase_NBD"/>
</dbReference>